<evidence type="ECO:0000313" key="1">
    <source>
        <dbReference type="Proteomes" id="UP000887579"/>
    </source>
</evidence>
<dbReference type="WBParaSite" id="ES5_v2.g20791.t1">
    <property type="protein sequence ID" value="ES5_v2.g20791.t1"/>
    <property type="gene ID" value="ES5_v2.g20791"/>
</dbReference>
<reference evidence="2" key="1">
    <citation type="submission" date="2022-11" db="UniProtKB">
        <authorList>
            <consortium name="WormBaseParasite"/>
        </authorList>
    </citation>
    <scope>IDENTIFICATION</scope>
</reference>
<protein>
    <submittedName>
        <fullName evidence="2">Uncharacterized protein</fullName>
    </submittedName>
</protein>
<name>A0AC34FTM4_9BILA</name>
<organism evidence="1 2">
    <name type="scientific">Panagrolaimus sp. ES5</name>
    <dbReference type="NCBI Taxonomy" id="591445"/>
    <lineage>
        <taxon>Eukaryota</taxon>
        <taxon>Metazoa</taxon>
        <taxon>Ecdysozoa</taxon>
        <taxon>Nematoda</taxon>
        <taxon>Chromadorea</taxon>
        <taxon>Rhabditida</taxon>
        <taxon>Tylenchina</taxon>
        <taxon>Panagrolaimomorpha</taxon>
        <taxon>Panagrolaimoidea</taxon>
        <taxon>Panagrolaimidae</taxon>
        <taxon>Panagrolaimus</taxon>
    </lineage>
</organism>
<dbReference type="Proteomes" id="UP000887579">
    <property type="component" value="Unplaced"/>
</dbReference>
<accession>A0AC34FTM4</accession>
<proteinExistence type="predicted"/>
<sequence>MISFHYVNKGTMYALDNLLYHIKPFGFYDDYWAGESKKGSNSGKETIDILKLLAEKNSMPLKQEKVADAPNK</sequence>
<evidence type="ECO:0000313" key="2">
    <source>
        <dbReference type="WBParaSite" id="ES5_v2.g20791.t1"/>
    </source>
</evidence>